<feature type="signal peptide" evidence="15">
    <location>
        <begin position="1"/>
        <end position="27"/>
    </location>
</feature>
<keyword evidence="19" id="KW-1185">Reference proteome</keyword>
<reference evidence="18" key="2">
    <citation type="submission" date="2020-09" db="EMBL/GenBank/DDBJ databases">
        <authorList>
            <person name="Sun Q."/>
            <person name="Ohkuma M."/>
        </authorList>
    </citation>
    <scope>NUCLEOTIDE SEQUENCE</scope>
    <source>
        <strain evidence="18">JCM 4790</strain>
    </source>
</reference>
<keyword evidence="11 14" id="KW-0472">Membrane</keyword>
<dbReference type="PANTHER" id="PTHR34820:SF4">
    <property type="entry name" value="INNER MEMBRANE PROTEIN YEBZ"/>
    <property type="match status" value="1"/>
</dbReference>
<dbReference type="GO" id="GO:0046688">
    <property type="term" value="P:response to copper ion"/>
    <property type="evidence" value="ECO:0007669"/>
    <property type="project" value="InterPro"/>
</dbReference>
<feature type="transmembrane region" description="Helical" evidence="14">
    <location>
        <begin position="231"/>
        <end position="250"/>
    </location>
</feature>
<feature type="region of interest" description="Disordered" evidence="13">
    <location>
        <begin position="446"/>
        <end position="562"/>
    </location>
</feature>
<evidence type="ECO:0000256" key="4">
    <source>
        <dbReference type="ARBA" id="ARBA00022475"/>
    </source>
</evidence>
<evidence type="ECO:0000313" key="18">
    <source>
        <dbReference type="EMBL" id="GGX82691.1"/>
    </source>
</evidence>
<feature type="transmembrane region" description="Helical" evidence="14">
    <location>
        <begin position="299"/>
        <end position="329"/>
    </location>
</feature>
<evidence type="ECO:0000256" key="2">
    <source>
        <dbReference type="ARBA" id="ARBA00004651"/>
    </source>
</evidence>
<feature type="transmembrane region" description="Helical" evidence="14">
    <location>
        <begin position="571"/>
        <end position="591"/>
    </location>
</feature>
<feature type="domain" description="Copper resistance protein D" evidence="17">
    <location>
        <begin position="376"/>
        <end position="472"/>
    </location>
</feature>
<dbReference type="SUPFAM" id="SSF81296">
    <property type="entry name" value="E set domains"/>
    <property type="match status" value="1"/>
</dbReference>
<keyword evidence="4" id="KW-1003">Cell membrane</keyword>
<dbReference type="InterPro" id="IPR014755">
    <property type="entry name" value="Cu-Rt/internalin_Ig-like"/>
</dbReference>
<dbReference type="Pfam" id="PF04234">
    <property type="entry name" value="CopC"/>
    <property type="match status" value="1"/>
</dbReference>
<dbReference type="Proteomes" id="UP000619244">
    <property type="component" value="Unassembled WGS sequence"/>
</dbReference>
<dbReference type="GO" id="GO:0005886">
    <property type="term" value="C:plasma membrane"/>
    <property type="evidence" value="ECO:0007669"/>
    <property type="project" value="UniProtKB-SubCell"/>
</dbReference>
<evidence type="ECO:0000256" key="8">
    <source>
        <dbReference type="ARBA" id="ARBA00022764"/>
    </source>
</evidence>
<evidence type="ECO:0000313" key="19">
    <source>
        <dbReference type="Proteomes" id="UP000619244"/>
    </source>
</evidence>
<dbReference type="Gene3D" id="2.60.40.1220">
    <property type="match status" value="1"/>
</dbReference>
<name>A0A918U2C9_9ACTN</name>
<keyword evidence="5 14" id="KW-0812">Transmembrane</keyword>
<evidence type="ECO:0000256" key="11">
    <source>
        <dbReference type="ARBA" id="ARBA00023136"/>
    </source>
</evidence>
<keyword evidence="8" id="KW-0574">Periplasm</keyword>
<feature type="compositionally biased region" description="Low complexity" evidence="13">
    <location>
        <begin position="458"/>
        <end position="506"/>
    </location>
</feature>
<evidence type="ECO:0000256" key="13">
    <source>
        <dbReference type="SAM" id="MobiDB-lite"/>
    </source>
</evidence>
<evidence type="ECO:0000256" key="3">
    <source>
        <dbReference type="ARBA" id="ARBA00010509"/>
    </source>
</evidence>
<feature type="region of interest" description="Disordered" evidence="13">
    <location>
        <begin position="253"/>
        <end position="288"/>
    </location>
</feature>
<dbReference type="InterPro" id="IPR014756">
    <property type="entry name" value="Ig_E-set"/>
</dbReference>
<feature type="chain" id="PRO_5036966448" description="Protein YobA" evidence="15">
    <location>
        <begin position="28"/>
        <end position="726"/>
    </location>
</feature>
<evidence type="ECO:0000256" key="5">
    <source>
        <dbReference type="ARBA" id="ARBA00022692"/>
    </source>
</evidence>
<organism evidence="18 19">
    <name type="scientific">Streptomyces minutiscleroticus</name>
    <dbReference type="NCBI Taxonomy" id="68238"/>
    <lineage>
        <taxon>Bacteria</taxon>
        <taxon>Bacillati</taxon>
        <taxon>Actinomycetota</taxon>
        <taxon>Actinomycetes</taxon>
        <taxon>Kitasatosporales</taxon>
        <taxon>Streptomycetaceae</taxon>
        <taxon>Streptomyces</taxon>
    </lineage>
</organism>
<proteinExistence type="inferred from homology"/>
<dbReference type="InterPro" id="IPR007348">
    <property type="entry name" value="CopC_dom"/>
</dbReference>
<keyword evidence="6" id="KW-0479">Metal-binding</keyword>
<keyword evidence="10" id="KW-0186">Copper</keyword>
<evidence type="ECO:0000256" key="7">
    <source>
        <dbReference type="ARBA" id="ARBA00022729"/>
    </source>
</evidence>
<protein>
    <recommendedName>
        <fullName evidence="12">Protein YobA</fullName>
    </recommendedName>
</protein>
<feature type="transmembrane region" description="Helical" evidence="14">
    <location>
        <begin position="341"/>
        <end position="366"/>
    </location>
</feature>
<dbReference type="GO" id="GO:0006825">
    <property type="term" value="P:copper ion transport"/>
    <property type="evidence" value="ECO:0007669"/>
    <property type="project" value="InterPro"/>
</dbReference>
<dbReference type="AlphaFoldDB" id="A0A918U2C9"/>
<evidence type="ECO:0000259" key="16">
    <source>
        <dbReference type="Pfam" id="PF04234"/>
    </source>
</evidence>
<evidence type="ECO:0000256" key="12">
    <source>
        <dbReference type="ARBA" id="ARBA00070395"/>
    </source>
</evidence>
<dbReference type="GO" id="GO:0042597">
    <property type="term" value="C:periplasmic space"/>
    <property type="evidence" value="ECO:0007669"/>
    <property type="project" value="UniProtKB-SubCell"/>
</dbReference>
<feature type="transmembrane region" description="Helical" evidence="14">
    <location>
        <begin position="418"/>
        <end position="435"/>
    </location>
</feature>
<feature type="transmembrane region" description="Helical" evidence="14">
    <location>
        <begin position="182"/>
        <end position="200"/>
    </location>
</feature>
<comment type="similarity">
    <text evidence="3">Belongs to the CopC family.</text>
</comment>
<dbReference type="GO" id="GO:0005507">
    <property type="term" value="F:copper ion binding"/>
    <property type="evidence" value="ECO:0007669"/>
    <property type="project" value="InterPro"/>
</dbReference>
<reference evidence="18" key="1">
    <citation type="journal article" date="2014" name="Int. J. Syst. Evol. Microbiol.">
        <title>Complete genome sequence of Corynebacterium casei LMG S-19264T (=DSM 44701T), isolated from a smear-ripened cheese.</title>
        <authorList>
            <consortium name="US DOE Joint Genome Institute (JGI-PGF)"/>
            <person name="Walter F."/>
            <person name="Albersmeier A."/>
            <person name="Kalinowski J."/>
            <person name="Ruckert C."/>
        </authorList>
    </citation>
    <scope>NUCLEOTIDE SEQUENCE</scope>
    <source>
        <strain evidence="18">JCM 4790</strain>
    </source>
</reference>
<sequence length="726" mass="74243">MRVVRAVLLLGAALGLLLLGGAGPAAAHSSLRATDPREDTVLRTAPRHVTLTFTEAVGLAADSLRVLDPENRRVNVTDAAHAGGSDTVRVRLRDDLPEGTFTVAWRVVSADSHPISGAFTFSVGEPSATTAAATAVPAEDTASRALLDIGRYTAYTALALLVGTVVFALVCRPPAVAPLRGLLRTGWWALLAATLWLLLWRGPYERGSGPGAVLEPSLLRHTLTTRPGQALLARLALLVLAAVTAALVRARRRAGTPTSSGERAGTPAPSGKRAGTPAPSGESAGRPEISGERAGVQALLGGAVGVPTAVVVTGGVAFTLALALTWAVAEHAAAGTQVPAAMASAVLHLLAMAVWLGGLAALLTLLHRSDGPLPAATVARFSRLALGSVAVLLATGVYQSWRGLGSWDALSGTAYGRTLAAKTVVVLLLLTAAAYSRRWTARATAAHGPAETAPEGNAAPRTETAARTEAAAATQVREQEAVGAGTRTARAVHTARATGAAVAAPVPEDEAPGTHASAPKASEADVPSDASSPASQPVSNASDTPPEPSAPLPEPSAPPSAPWRRALRRSILAEVLVGILVLVITTVLTGTRPGRAEAGERAGTAAAAAADRPMASMTLIPFDLGTPGGHGKVQILLEPGRVGDNRVEAVVYGPDGGISTVPELRLTFTLAARKIGPIDARLADRGGYWGTEAVGLPLAGTWRMKVTVRTTEVDQVTVSRTVRIAP</sequence>
<keyword evidence="9 14" id="KW-1133">Transmembrane helix</keyword>
<dbReference type="InterPro" id="IPR032694">
    <property type="entry name" value="CopC/D"/>
</dbReference>
<dbReference type="FunFam" id="2.60.40.1220:FF:000001">
    <property type="entry name" value="CopC domain-containing protein YobA"/>
    <property type="match status" value="1"/>
</dbReference>
<dbReference type="PANTHER" id="PTHR34820">
    <property type="entry name" value="INNER MEMBRANE PROTEIN YEBZ"/>
    <property type="match status" value="1"/>
</dbReference>
<comment type="caution">
    <text evidence="18">The sequence shown here is derived from an EMBL/GenBank/DDBJ whole genome shotgun (WGS) entry which is preliminary data.</text>
</comment>
<evidence type="ECO:0000256" key="10">
    <source>
        <dbReference type="ARBA" id="ARBA00023008"/>
    </source>
</evidence>
<accession>A0A918U2C9</accession>
<dbReference type="Pfam" id="PF05425">
    <property type="entry name" value="CopD"/>
    <property type="match status" value="1"/>
</dbReference>
<dbReference type="EMBL" id="BMVU01000019">
    <property type="protein sequence ID" value="GGX82691.1"/>
    <property type="molecule type" value="Genomic_DNA"/>
</dbReference>
<feature type="compositionally biased region" description="Low complexity" evidence="13">
    <location>
        <begin position="524"/>
        <end position="539"/>
    </location>
</feature>
<evidence type="ECO:0000256" key="6">
    <source>
        <dbReference type="ARBA" id="ARBA00022723"/>
    </source>
</evidence>
<dbReference type="InterPro" id="IPR008457">
    <property type="entry name" value="Cu-R_CopD_dom"/>
</dbReference>
<keyword evidence="7 15" id="KW-0732">Signal</keyword>
<feature type="domain" description="CopC" evidence="16">
    <location>
        <begin position="28"/>
        <end position="123"/>
    </location>
</feature>
<feature type="transmembrane region" description="Helical" evidence="14">
    <location>
        <begin position="152"/>
        <end position="170"/>
    </location>
</feature>
<evidence type="ECO:0000256" key="14">
    <source>
        <dbReference type="SAM" id="Phobius"/>
    </source>
</evidence>
<evidence type="ECO:0000256" key="1">
    <source>
        <dbReference type="ARBA" id="ARBA00004418"/>
    </source>
</evidence>
<evidence type="ECO:0000256" key="9">
    <source>
        <dbReference type="ARBA" id="ARBA00022989"/>
    </source>
</evidence>
<evidence type="ECO:0000259" key="17">
    <source>
        <dbReference type="Pfam" id="PF05425"/>
    </source>
</evidence>
<gene>
    <name evidence="18" type="ORF">GCM10010358_41150</name>
</gene>
<comment type="subcellular location">
    <subcellularLocation>
        <location evidence="2">Cell membrane</location>
        <topology evidence="2">Multi-pass membrane protein</topology>
    </subcellularLocation>
    <subcellularLocation>
        <location evidence="1">Periplasm</location>
    </subcellularLocation>
</comment>
<feature type="transmembrane region" description="Helical" evidence="14">
    <location>
        <begin position="378"/>
        <end position="398"/>
    </location>
</feature>
<feature type="compositionally biased region" description="Pro residues" evidence="13">
    <location>
        <begin position="545"/>
        <end position="561"/>
    </location>
</feature>
<evidence type="ECO:0000256" key="15">
    <source>
        <dbReference type="SAM" id="SignalP"/>
    </source>
</evidence>